<keyword evidence="4" id="KW-0934">Plastid</keyword>
<dbReference type="EMBL" id="EF676702">
    <property type="protein sequence ID" value="ABR16588.1"/>
    <property type="molecule type" value="mRNA"/>
</dbReference>
<protein>
    <recommendedName>
        <fullName evidence="11">Rhodanese domain-containing protein</fullName>
    </recommendedName>
</protein>
<evidence type="ECO:0000313" key="10">
    <source>
        <dbReference type="EMBL" id="ABR16588.1"/>
    </source>
</evidence>
<evidence type="ECO:0000256" key="4">
    <source>
        <dbReference type="ARBA" id="ARBA00022640"/>
    </source>
</evidence>
<evidence type="ECO:0000256" key="5">
    <source>
        <dbReference type="ARBA" id="ARBA00022692"/>
    </source>
</evidence>
<accession>B8LLQ8</accession>
<evidence type="ECO:0000256" key="8">
    <source>
        <dbReference type="ARBA" id="ARBA00023136"/>
    </source>
</evidence>
<dbReference type="PANTHER" id="PTHR47377">
    <property type="entry name" value="RHODANESE-LIKE DOMAIN-CONTAINING PROTEIN 4, CHLOROPLASTIC"/>
    <property type="match status" value="1"/>
</dbReference>
<evidence type="ECO:0000256" key="6">
    <source>
        <dbReference type="ARBA" id="ARBA00022946"/>
    </source>
</evidence>
<name>B8LLQ8_PICSI</name>
<reference evidence="10" key="1">
    <citation type="submission" date="2007-06" db="EMBL/GenBank/DDBJ databases">
        <title>Full length cDNA sequences from Sitka Spruce (Picea sitchensis).</title>
        <authorList>
            <person name="Ralph S.G."/>
            <person name="Chun H.E."/>
            <person name="Liao N."/>
            <person name="Ali J."/>
            <person name="Reid K."/>
            <person name="Kolosova N."/>
            <person name="Cooper N."/>
            <person name="Cullis C."/>
            <person name="Jancsik S."/>
            <person name="Moore R."/>
            <person name="Mayo M."/>
            <person name="Wagner S."/>
            <person name="Holt R.A."/>
            <person name="Jones S.J.M."/>
            <person name="Marra M.A."/>
            <person name="Ritland C.E."/>
            <person name="Ritland K."/>
            <person name="Bohlmann J."/>
        </authorList>
    </citation>
    <scope>NUCLEOTIDE SEQUENCE</scope>
    <source>
        <tissue evidence="10">Green portion of the leader tissue</tissue>
    </source>
</reference>
<keyword evidence="8" id="KW-0472">Membrane</keyword>
<proteinExistence type="evidence at transcript level"/>
<dbReference type="GO" id="GO:0009535">
    <property type="term" value="C:chloroplast thylakoid membrane"/>
    <property type="evidence" value="ECO:0007669"/>
    <property type="project" value="UniProtKB-ARBA"/>
</dbReference>
<dbReference type="PANTHER" id="PTHR47377:SF1">
    <property type="entry name" value="RHODANESE-LIKE DOMAIN-CONTAINING PROTEIN 4, CHLOROPLASTIC"/>
    <property type="match status" value="1"/>
</dbReference>
<sequence length="463" mass="49068">MEVLNIAAAAAPLCAIVQAATTTETKNAHKVKASTKRVSPSSPSASNYAENTLKRIGSQLKNSPINAYPTIILSTLFNPARAASALTYEEALQQGVSSSPTEAPADLDVNGITDAVLSFTAENSVAIIAGVVLVGLPLVLTRILSNPKTWGTVSAEDAYSKLGDEPEAQLVDIRTLQDIKEVGSPDIRSLKKRVAQIFYEDDESFLQTVSAKFKDPVNTTLYILDKFDGNSARVAKLVAENGFKSAFAIKDGAEGARGWQNTGLPWLIPKSLFTVDFGNLKEALDSALEDSSGIVPVTVGVAAATGFGLAAFSEIETVLQLLGSAALLQVFVKRLLFAEDRKRTLQQIQDFLDTKVAPKELVDELKEIGKALLPKTADVATNNGAVVPRTQQANDSVTPDPAPVSVSSGAEIGDNSTPQPVPVKSETIVSNVAVTSTPSPRSLSPYPHYPDFKPPTSPCPSRP</sequence>
<dbReference type="AlphaFoldDB" id="B8LLQ8"/>
<evidence type="ECO:0000256" key="9">
    <source>
        <dbReference type="SAM" id="MobiDB-lite"/>
    </source>
</evidence>
<evidence type="ECO:0000256" key="3">
    <source>
        <dbReference type="ARBA" id="ARBA00022528"/>
    </source>
</evidence>
<dbReference type="SUPFAM" id="SSF52821">
    <property type="entry name" value="Rhodanese/Cell cycle control phosphatase"/>
    <property type="match status" value="1"/>
</dbReference>
<dbReference type="InterPro" id="IPR036873">
    <property type="entry name" value="Rhodanese-like_dom_sf"/>
</dbReference>
<dbReference type="InterPro" id="IPR044240">
    <property type="entry name" value="STR4-like"/>
</dbReference>
<feature type="compositionally biased region" description="Polar residues" evidence="9">
    <location>
        <begin position="387"/>
        <end position="397"/>
    </location>
</feature>
<evidence type="ECO:0000256" key="7">
    <source>
        <dbReference type="ARBA" id="ARBA00022989"/>
    </source>
</evidence>
<feature type="compositionally biased region" description="Polar residues" evidence="9">
    <location>
        <begin position="427"/>
        <end position="442"/>
    </location>
</feature>
<evidence type="ECO:0000256" key="1">
    <source>
        <dbReference type="ARBA" id="ARBA00004229"/>
    </source>
</evidence>
<feature type="region of interest" description="Disordered" evidence="9">
    <location>
        <begin position="387"/>
        <end position="463"/>
    </location>
</feature>
<keyword evidence="3" id="KW-0150">Chloroplast</keyword>
<keyword evidence="7" id="KW-1133">Transmembrane helix</keyword>
<keyword evidence="6" id="KW-0809">Transit peptide</keyword>
<organism evidence="10">
    <name type="scientific">Picea sitchensis</name>
    <name type="common">Sitka spruce</name>
    <name type="synonym">Pinus sitchensis</name>
    <dbReference type="NCBI Taxonomy" id="3332"/>
    <lineage>
        <taxon>Eukaryota</taxon>
        <taxon>Viridiplantae</taxon>
        <taxon>Streptophyta</taxon>
        <taxon>Embryophyta</taxon>
        <taxon>Tracheophyta</taxon>
        <taxon>Spermatophyta</taxon>
        <taxon>Pinopsida</taxon>
        <taxon>Pinidae</taxon>
        <taxon>Conifers I</taxon>
        <taxon>Pinales</taxon>
        <taxon>Pinaceae</taxon>
        <taxon>Picea</taxon>
    </lineage>
</organism>
<evidence type="ECO:0008006" key="11">
    <source>
        <dbReference type="Google" id="ProtNLM"/>
    </source>
</evidence>
<keyword evidence="5" id="KW-0812">Transmembrane</keyword>
<dbReference type="OMA" id="KPPKSWG"/>
<dbReference type="Gene3D" id="3.40.250.10">
    <property type="entry name" value="Rhodanese-like domain"/>
    <property type="match status" value="1"/>
</dbReference>
<feature type="compositionally biased region" description="Pro residues" evidence="9">
    <location>
        <begin position="452"/>
        <end position="463"/>
    </location>
</feature>
<dbReference type="FunFam" id="3.40.250.10:FF:000044">
    <property type="entry name" value="Rhodanese-like domain-containing protein 4, chloroplastic"/>
    <property type="match status" value="1"/>
</dbReference>
<evidence type="ECO:0000256" key="2">
    <source>
        <dbReference type="ARBA" id="ARBA00004370"/>
    </source>
</evidence>
<comment type="subcellular location">
    <subcellularLocation>
        <location evidence="2">Membrane</location>
    </subcellularLocation>
    <subcellularLocation>
        <location evidence="1">Plastid</location>
        <location evidence="1">Chloroplast</location>
    </subcellularLocation>
</comment>